<keyword evidence="3 10" id="KW-0812">Transmembrane</keyword>
<sequence length="107" mass="12341">MNELGSKLSALKNITIDMHQDVTEQDRHLDEAHNVFGGLGQTMKQSYGRMNRMVSKRHQRQLCFYVSVAVCVFFVLYFGSSVASRFSWSDQQQDPTDTTTHQEHQDI</sequence>
<dbReference type="PANTHER" id="PTHR12791">
    <property type="entry name" value="GOLGI SNARE BET1-RELATED"/>
    <property type="match status" value="1"/>
</dbReference>
<comment type="subcellular location">
    <subcellularLocation>
        <location evidence="8">Endomembrane system</location>
        <topology evidence="8">Single-pass type IV membrane protein</topology>
    </subcellularLocation>
    <subcellularLocation>
        <location evidence="1">Golgi apparatus membrane</location>
    </subcellularLocation>
</comment>
<name>A0A1X2H0Z9_SYNRA</name>
<dbReference type="STRING" id="13706.A0A1X2H0Z9"/>
<proteinExistence type="predicted"/>
<dbReference type="AlphaFoldDB" id="A0A1X2H0Z9"/>
<keyword evidence="13" id="KW-1185">Reference proteome</keyword>
<evidence type="ECO:0000256" key="6">
    <source>
        <dbReference type="ARBA" id="ARBA00023034"/>
    </source>
</evidence>
<evidence type="ECO:0000313" key="13">
    <source>
        <dbReference type="Proteomes" id="UP000242180"/>
    </source>
</evidence>
<keyword evidence="5 10" id="KW-1133">Transmembrane helix</keyword>
<keyword evidence="6" id="KW-0333">Golgi apparatus</keyword>
<evidence type="ECO:0000256" key="1">
    <source>
        <dbReference type="ARBA" id="ARBA00004394"/>
    </source>
</evidence>
<dbReference type="Gene3D" id="1.20.5.110">
    <property type="match status" value="1"/>
</dbReference>
<dbReference type="InParanoid" id="A0A1X2H0Z9"/>
<dbReference type="PROSITE" id="PS50192">
    <property type="entry name" value="T_SNARE"/>
    <property type="match status" value="1"/>
</dbReference>
<dbReference type="SUPFAM" id="SSF58038">
    <property type="entry name" value="SNARE fusion complex"/>
    <property type="match status" value="1"/>
</dbReference>
<keyword evidence="7 10" id="KW-0472">Membrane</keyword>
<keyword evidence="2" id="KW-0813">Transport</keyword>
<evidence type="ECO:0000256" key="9">
    <source>
        <dbReference type="SAM" id="MobiDB-lite"/>
    </source>
</evidence>
<protein>
    <recommendedName>
        <fullName evidence="11">t-SNARE coiled-coil homology domain-containing protein</fullName>
    </recommendedName>
</protein>
<dbReference type="OrthoDB" id="3063237at2759"/>
<evidence type="ECO:0000256" key="8">
    <source>
        <dbReference type="ARBA" id="ARBA00046280"/>
    </source>
</evidence>
<evidence type="ECO:0000256" key="10">
    <source>
        <dbReference type="SAM" id="Phobius"/>
    </source>
</evidence>
<dbReference type="GO" id="GO:0000139">
    <property type="term" value="C:Golgi membrane"/>
    <property type="evidence" value="ECO:0007669"/>
    <property type="project" value="UniProtKB-SubCell"/>
</dbReference>
<comment type="caution">
    <text evidence="12">The sequence shown here is derived from an EMBL/GenBank/DDBJ whole genome shotgun (WGS) entry which is preliminary data.</text>
</comment>
<feature type="domain" description="T-SNARE coiled-coil homology" evidence="11">
    <location>
        <begin position="1"/>
        <end position="53"/>
    </location>
</feature>
<evidence type="ECO:0000256" key="4">
    <source>
        <dbReference type="ARBA" id="ARBA00022927"/>
    </source>
</evidence>
<dbReference type="OMA" id="NITIDMH"/>
<evidence type="ECO:0000256" key="3">
    <source>
        <dbReference type="ARBA" id="ARBA00022692"/>
    </source>
</evidence>
<dbReference type="InterPro" id="IPR039899">
    <property type="entry name" value="BET1_SNARE"/>
</dbReference>
<dbReference type="Proteomes" id="UP000242180">
    <property type="component" value="Unassembled WGS sequence"/>
</dbReference>
<dbReference type="EMBL" id="MCGN01000011">
    <property type="protein sequence ID" value="ORY91085.1"/>
    <property type="molecule type" value="Genomic_DNA"/>
</dbReference>
<keyword evidence="4" id="KW-0653">Protein transport</keyword>
<feature type="transmembrane region" description="Helical" evidence="10">
    <location>
        <begin position="62"/>
        <end position="80"/>
    </location>
</feature>
<evidence type="ECO:0000259" key="11">
    <source>
        <dbReference type="PROSITE" id="PS50192"/>
    </source>
</evidence>
<organism evidence="12 13">
    <name type="scientific">Syncephalastrum racemosum</name>
    <name type="common">Filamentous fungus</name>
    <dbReference type="NCBI Taxonomy" id="13706"/>
    <lineage>
        <taxon>Eukaryota</taxon>
        <taxon>Fungi</taxon>
        <taxon>Fungi incertae sedis</taxon>
        <taxon>Mucoromycota</taxon>
        <taxon>Mucoromycotina</taxon>
        <taxon>Mucoromycetes</taxon>
        <taxon>Mucorales</taxon>
        <taxon>Syncephalastraceae</taxon>
        <taxon>Syncephalastrum</taxon>
    </lineage>
</organism>
<feature type="compositionally biased region" description="Low complexity" evidence="9">
    <location>
        <begin position="90"/>
        <end position="99"/>
    </location>
</feature>
<feature type="region of interest" description="Disordered" evidence="9">
    <location>
        <begin position="87"/>
        <end position="107"/>
    </location>
</feature>
<reference evidence="12 13" key="1">
    <citation type="submission" date="2016-07" db="EMBL/GenBank/DDBJ databases">
        <title>Pervasive Adenine N6-methylation of Active Genes in Fungi.</title>
        <authorList>
            <consortium name="DOE Joint Genome Institute"/>
            <person name="Mondo S.J."/>
            <person name="Dannebaum R.O."/>
            <person name="Kuo R.C."/>
            <person name="Labutti K."/>
            <person name="Haridas S."/>
            <person name="Kuo A."/>
            <person name="Salamov A."/>
            <person name="Ahrendt S.R."/>
            <person name="Lipzen A."/>
            <person name="Sullivan W."/>
            <person name="Andreopoulos W.B."/>
            <person name="Clum A."/>
            <person name="Lindquist E."/>
            <person name="Daum C."/>
            <person name="Ramamoorthy G.K."/>
            <person name="Gryganskyi A."/>
            <person name="Culley D."/>
            <person name="Magnuson J.K."/>
            <person name="James T.Y."/>
            <person name="O'Malley M.A."/>
            <person name="Stajich J.E."/>
            <person name="Spatafora J.W."/>
            <person name="Visel A."/>
            <person name="Grigoriev I.V."/>
        </authorList>
    </citation>
    <scope>NUCLEOTIDE SEQUENCE [LARGE SCALE GENOMIC DNA]</scope>
    <source>
        <strain evidence="12 13">NRRL 2496</strain>
    </source>
</reference>
<accession>A0A1X2H0Z9</accession>
<evidence type="ECO:0000256" key="5">
    <source>
        <dbReference type="ARBA" id="ARBA00022989"/>
    </source>
</evidence>
<dbReference type="InterPro" id="IPR000727">
    <property type="entry name" value="T_SNARE_dom"/>
</dbReference>
<evidence type="ECO:0000256" key="2">
    <source>
        <dbReference type="ARBA" id="ARBA00022448"/>
    </source>
</evidence>
<evidence type="ECO:0000256" key="7">
    <source>
        <dbReference type="ARBA" id="ARBA00023136"/>
    </source>
</evidence>
<dbReference type="GO" id="GO:0015031">
    <property type="term" value="P:protein transport"/>
    <property type="evidence" value="ECO:0007669"/>
    <property type="project" value="UniProtKB-KW"/>
</dbReference>
<evidence type="ECO:0000313" key="12">
    <source>
        <dbReference type="EMBL" id="ORY91085.1"/>
    </source>
</evidence>
<gene>
    <name evidence="12" type="ORF">BCR43DRAFT_498485</name>
</gene>
<dbReference type="FunCoup" id="A0A1X2H0Z9">
    <property type="interactions" value="15"/>
</dbReference>
<dbReference type="CDD" id="cd15853">
    <property type="entry name" value="SNARE_Bet1"/>
    <property type="match status" value="1"/>
</dbReference>